<dbReference type="SMART" id="SM00490">
    <property type="entry name" value="HELICc"/>
    <property type="match status" value="1"/>
</dbReference>
<evidence type="ECO:0000256" key="2">
    <source>
        <dbReference type="ARBA" id="ARBA00022801"/>
    </source>
</evidence>
<dbReference type="InterPro" id="IPR027417">
    <property type="entry name" value="P-loop_NTPase"/>
</dbReference>
<dbReference type="SMART" id="SM00487">
    <property type="entry name" value="DEXDc"/>
    <property type="match status" value="1"/>
</dbReference>
<dbReference type="InterPro" id="IPR001650">
    <property type="entry name" value="Helicase_C-like"/>
</dbReference>
<evidence type="ECO:0000256" key="3">
    <source>
        <dbReference type="ARBA" id="ARBA00022840"/>
    </source>
</evidence>
<dbReference type="InterPro" id="IPR000330">
    <property type="entry name" value="SNF2_N"/>
</dbReference>
<dbReference type="PROSITE" id="PS51192">
    <property type="entry name" value="HELICASE_ATP_BIND_1"/>
    <property type="match status" value="1"/>
</dbReference>
<dbReference type="InterPro" id="IPR049730">
    <property type="entry name" value="SNF2/RAD54-like_C"/>
</dbReference>
<dbReference type="CDD" id="cd18008">
    <property type="entry name" value="DEXDc_SHPRH-like"/>
    <property type="match status" value="1"/>
</dbReference>
<keyword evidence="1" id="KW-0547">Nucleotide-binding</keyword>
<dbReference type="GO" id="GO:0008094">
    <property type="term" value="F:ATP-dependent activity, acting on DNA"/>
    <property type="evidence" value="ECO:0007669"/>
    <property type="project" value="TreeGrafter"/>
</dbReference>
<evidence type="ECO:0000313" key="7">
    <source>
        <dbReference type="WBParaSite" id="MBELARI_LOCUS6406"/>
    </source>
</evidence>
<dbReference type="InterPro" id="IPR050628">
    <property type="entry name" value="SNF2_RAD54_helicase_TF"/>
</dbReference>
<evidence type="ECO:0000259" key="5">
    <source>
        <dbReference type="PROSITE" id="PS51194"/>
    </source>
</evidence>
<feature type="domain" description="Helicase C-terminal" evidence="5">
    <location>
        <begin position="412"/>
        <end position="572"/>
    </location>
</feature>
<keyword evidence="6" id="KW-1185">Reference proteome</keyword>
<dbReference type="Gene3D" id="3.40.50.300">
    <property type="entry name" value="P-loop containing nucleotide triphosphate hydrolases"/>
    <property type="match status" value="1"/>
</dbReference>
<dbReference type="GO" id="GO:0006281">
    <property type="term" value="P:DNA repair"/>
    <property type="evidence" value="ECO:0007669"/>
    <property type="project" value="TreeGrafter"/>
</dbReference>
<dbReference type="InterPro" id="IPR038718">
    <property type="entry name" value="SNF2-like_sf"/>
</dbReference>
<dbReference type="GO" id="GO:0016787">
    <property type="term" value="F:hydrolase activity"/>
    <property type="evidence" value="ECO:0007669"/>
    <property type="project" value="UniProtKB-KW"/>
</dbReference>
<keyword evidence="3" id="KW-0067">ATP-binding</keyword>
<accession>A0AAF3FH39</accession>
<dbReference type="SUPFAM" id="SSF52540">
    <property type="entry name" value="P-loop containing nucleoside triphosphate hydrolases"/>
    <property type="match status" value="2"/>
</dbReference>
<dbReference type="PANTHER" id="PTHR45626">
    <property type="entry name" value="TRANSCRIPTION TERMINATION FACTOR 2-RELATED"/>
    <property type="match status" value="1"/>
</dbReference>
<dbReference type="CDD" id="cd18793">
    <property type="entry name" value="SF2_C_SNF"/>
    <property type="match status" value="1"/>
</dbReference>
<evidence type="ECO:0000313" key="6">
    <source>
        <dbReference type="Proteomes" id="UP000887575"/>
    </source>
</evidence>
<dbReference type="PROSITE" id="PS51194">
    <property type="entry name" value="HELICASE_CTER"/>
    <property type="match status" value="1"/>
</dbReference>
<sequence>MLSIQDIDEGEICYSAKESNKENRSPYKEAHYFRSLQSQLDSMPVPDKDLAETPEWMSVQLLPYQQYGLNWMKWREETSTGGILADEMGLGKTTPAISLITSFLIALQNKKFLKIAKENQKRLVNKAIQDSGRKMTGTFSTLVVVPGSVLNQWQQELKDKVTCLFEIKLRQADVVLTTYEILRNDVIRKSQGNKLVFNEHAAIRKVFWKRVILDEAHTIKNLATQINSAVMDIEADCRWALTGTPLHFYALVRFLRIMPFADPGFWEEKMSDETHRTNYIHRVHLEGDESKAYDLMLLASQQKVKQLLDEKSGHFPRSTRSQDVPNVFERALQEKIGKMMMHVILVVLLQLQQTAIHFCLAKEALSMDAFDGVLGPLNETEAKDIDGDISLIKDENKYTIFDASVRSKKLQKVMALINDIVKKGDNVVVVSQFVSVLRLLAVYLNEDNIRYLIFDGSLNRDKKGEVINAFVMEEQVPVLLLSLTSGGTGLNIQTCANMIIVEPHWNLQLEEQACSQIHCHGQKQAVQIHKFYCEGTIEERVVQLRENKLKLVSGILSGRTEKGNTLTLDDLHFLFSMDKIMPAKKKKATGTSEIMENFKKKQLNHMPTSSVNRILLEALPDVVFYAVMEKLPARVIENTVRQLSRDCYRRVELHRARLPRVYIDKLYVDGNWFRLFISDRADDRLQYAERIDPANLTQHLDNLKERATFNTLELRNVNWEMFANCKFKCEELSCFVSGTTLSPERFMDIFRSIRPTRKLVVSAYGDNQTFPVTRDFFTNNYAIGLQEVGLIGHGNAMIDPLNDTILLDSIPLIFYSHFQTNFGCTLDGILTMIRGWYTSGRQIDKIGLRAVGGEAERQNFLHSLSGLQDVKLLSDEGYCPVRALKRANGDVVELRVCCNRISHIKISMVRLVPGPEADLYRRYYDVG</sequence>
<dbReference type="InterPro" id="IPR014001">
    <property type="entry name" value="Helicase_ATP-bd"/>
</dbReference>
<evidence type="ECO:0000259" key="4">
    <source>
        <dbReference type="PROSITE" id="PS51192"/>
    </source>
</evidence>
<organism evidence="6 7">
    <name type="scientific">Mesorhabditis belari</name>
    <dbReference type="NCBI Taxonomy" id="2138241"/>
    <lineage>
        <taxon>Eukaryota</taxon>
        <taxon>Metazoa</taxon>
        <taxon>Ecdysozoa</taxon>
        <taxon>Nematoda</taxon>
        <taxon>Chromadorea</taxon>
        <taxon>Rhabditida</taxon>
        <taxon>Rhabditina</taxon>
        <taxon>Rhabditomorpha</taxon>
        <taxon>Rhabditoidea</taxon>
        <taxon>Rhabditidae</taxon>
        <taxon>Mesorhabditinae</taxon>
        <taxon>Mesorhabditis</taxon>
    </lineage>
</organism>
<dbReference type="Pfam" id="PF00176">
    <property type="entry name" value="SNF2-rel_dom"/>
    <property type="match status" value="1"/>
</dbReference>
<feature type="domain" description="Helicase ATP-binding" evidence="4">
    <location>
        <begin position="73"/>
        <end position="263"/>
    </location>
</feature>
<reference evidence="7" key="1">
    <citation type="submission" date="2024-02" db="UniProtKB">
        <authorList>
            <consortium name="WormBaseParasite"/>
        </authorList>
    </citation>
    <scope>IDENTIFICATION</scope>
</reference>
<keyword evidence="2" id="KW-0378">Hydrolase</keyword>
<dbReference type="GO" id="GO:0005634">
    <property type="term" value="C:nucleus"/>
    <property type="evidence" value="ECO:0007669"/>
    <property type="project" value="TreeGrafter"/>
</dbReference>
<dbReference type="Pfam" id="PF00271">
    <property type="entry name" value="Helicase_C"/>
    <property type="match status" value="1"/>
</dbReference>
<dbReference type="Gene3D" id="3.40.50.10810">
    <property type="entry name" value="Tandem AAA-ATPase domain"/>
    <property type="match status" value="1"/>
</dbReference>
<dbReference type="WBParaSite" id="MBELARI_LOCUS6406">
    <property type="protein sequence ID" value="MBELARI_LOCUS6406"/>
    <property type="gene ID" value="MBELARI_LOCUS6406"/>
</dbReference>
<evidence type="ECO:0000256" key="1">
    <source>
        <dbReference type="ARBA" id="ARBA00022741"/>
    </source>
</evidence>
<dbReference type="AlphaFoldDB" id="A0AAF3FH39"/>
<dbReference type="Proteomes" id="UP000887575">
    <property type="component" value="Unassembled WGS sequence"/>
</dbReference>
<dbReference type="GO" id="GO:0005524">
    <property type="term" value="F:ATP binding"/>
    <property type="evidence" value="ECO:0007669"/>
    <property type="project" value="UniProtKB-KW"/>
</dbReference>
<protein>
    <submittedName>
        <fullName evidence="7">Uncharacterized protein</fullName>
    </submittedName>
</protein>
<name>A0AAF3FH39_9BILA</name>
<proteinExistence type="predicted"/>
<dbReference type="PANTHER" id="PTHR45626:SF50">
    <property type="entry name" value="TRANSCRIPTION TERMINATION FACTOR 2"/>
    <property type="match status" value="1"/>
</dbReference>